<dbReference type="Pfam" id="PF00106">
    <property type="entry name" value="adh_short"/>
    <property type="match status" value="1"/>
</dbReference>
<dbReference type="EMBL" id="AYKW01000004">
    <property type="protein sequence ID" value="PIL34900.1"/>
    <property type="molecule type" value="Genomic_DNA"/>
</dbReference>
<dbReference type="InterPro" id="IPR051911">
    <property type="entry name" value="SDR_oxidoreductase"/>
</dbReference>
<dbReference type="Gene3D" id="3.40.50.720">
    <property type="entry name" value="NAD(P)-binding Rossmann-like Domain"/>
    <property type="match status" value="1"/>
</dbReference>
<keyword evidence="2" id="KW-0560">Oxidoreductase</keyword>
<protein>
    <submittedName>
        <fullName evidence="4">Uncharacterized protein</fullName>
    </submittedName>
</protein>
<dbReference type="OrthoDB" id="1274115at2759"/>
<comment type="caution">
    <text evidence="4">The sequence shown here is derived from an EMBL/GenBank/DDBJ whole genome shotgun (WGS) entry which is preliminary data.</text>
</comment>
<dbReference type="Proteomes" id="UP000230002">
    <property type="component" value="Unassembled WGS sequence"/>
</dbReference>
<evidence type="ECO:0000313" key="4">
    <source>
        <dbReference type="EMBL" id="PIL34900.1"/>
    </source>
</evidence>
<dbReference type="InterPro" id="IPR002347">
    <property type="entry name" value="SDR_fam"/>
</dbReference>
<evidence type="ECO:0000313" key="5">
    <source>
        <dbReference type="Proteomes" id="UP000230002"/>
    </source>
</evidence>
<dbReference type="AlphaFoldDB" id="A0A2G8SMB9"/>
<dbReference type="InterPro" id="IPR036291">
    <property type="entry name" value="NAD(P)-bd_dom_sf"/>
</dbReference>
<dbReference type="STRING" id="1077348.A0A2G8SMB9"/>
<comment type="similarity">
    <text evidence="1 3">Belongs to the short-chain dehydrogenases/reductases (SDR) family.</text>
</comment>
<name>A0A2G8SMB9_9APHY</name>
<dbReference type="PRINTS" id="PR00081">
    <property type="entry name" value="GDHRDH"/>
</dbReference>
<dbReference type="GO" id="GO:0016491">
    <property type="term" value="F:oxidoreductase activity"/>
    <property type="evidence" value="ECO:0007669"/>
    <property type="project" value="UniProtKB-KW"/>
</dbReference>
<keyword evidence="5" id="KW-1185">Reference proteome</keyword>
<organism evidence="4 5">
    <name type="scientific">Ganoderma sinense ZZ0214-1</name>
    <dbReference type="NCBI Taxonomy" id="1077348"/>
    <lineage>
        <taxon>Eukaryota</taxon>
        <taxon>Fungi</taxon>
        <taxon>Dikarya</taxon>
        <taxon>Basidiomycota</taxon>
        <taxon>Agaricomycotina</taxon>
        <taxon>Agaricomycetes</taxon>
        <taxon>Polyporales</taxon>
        <taxon>Polyporaceae</taxon>
        <taxon>Ganoderma</taxon>
    </lineage>
</organism>
<dbReference type="SUPFAM" id="SSF51735">
    <property type="entry name" value="NAD(P)-binding Rossmann-fold domains"/>
    <property type="match status" value="1"/>
</dbReference>
<dbReference type="PRINTS" id="PR00080">
    <property type="entry name" value="SDRFAMILY"/>
</dbReference>
<dbReference type="PANTHER" id="PTHR43976:SF16">
    <property type="entry name" value="SHORT-CHAIN DEHYDROGENASE_REDUCTASE FAMILY PROTEIN"/>
    <property type="match status" value="1"/>
</dbReference>
<proteinExistence type="inferred from homology"/>
<dbReference type="PANTHER" id="PTHR43976">
    <property type="entry name" value="SHORT CHAIN DEHYDROGENASE"/>
    <property type="match status" value="1"/>
</dbReference>
<reference evidence="4 5" key="1">
    <citation type="journal article" date="2015" name="Sci. Rep.">
        <title>Chromosome-level genome map provides insights into diverse defense mechanisms in the medicinal fungus Ganoderma sinense.</title>
        <authorList>
            <person name="Zhu Y."/>
            <person name="Xu J."/>
            <person name="Sun C."/>
            <person name="Zhou S."/>
            <person name="Xu H."/>
            <person name="Nelson D.R."/>
            <person name="Qian J."/>
            <person name="Song J."/>
            <person name="Luo H."/>
            <person name="Xiang L."/>
            <person name="Li Y."/>
            <person name="Xu Z."/>
            <person name="Ji A."/>
            <person name="Wang L."/>
            <person name="Lu S."/>
            <person name="Hayward A."/>
            <person name="Sun W."/>
            <person name="Li X."/>
            <person name="Schwartz D.C."/>
            <person name="Wang Y."/>
            <person name="Chen S."/>
        </authorList>
    </citation>
    <scope>NUCLEOTIDE SEQUENCE [LARGE SCALE GENOMIC DNA]</scope>
    <source>
        <strain evidence="4 5">ZZ0214-1</strain>
    </source>
</reference>
<evidence type="ECO:0000256" key="1">
    <source>
        <dbReference type="ARBA" id="ARBA00006484"/>
    </source>
</evidence>
<accession>A0A2G8SMB9</accession>
<evidence type="ECO:0000256" key="3">
    <source>
        <dbReference type="RuleBase" id="RU000363"/>
    </source>
</evidence>
<gene>
    <name evidence="4" type="ORF">GSI_02687</name>
</gene>
<evidence type="ECO:0000256" key="2">
    <source>
        <dbReference type="ARBA" id="ARBA00023002"/>
    </source>
</evidence>
<sequence>MSGFDRRVWFRTSTGLGRTVAEVALENSEIVVATARQPSSLDNLAQRYSKDRLLVLPLDVTHPEQVAEAFSHAIRTFGRVDVVFNNAGKGDIGEFEAMEDSVARSMLETNFWGAVSVTKEAVKCFRESNPPGAGGRLLQMSSVLGLVGLPVFSSYAASKFALEGSSETLAAELDPAWNIKVGHAPPSLYLLTMLTSDHVSLLQITIIEPGYIRSELARRGTLAPEHPAYRQNPDLPTTHMRRIGFENIPTWKDTRRSAEAFYKIACVPDPPLHFVVGKDAIAIARKKIAALTADIDTYEKLSEGLEE</sequence>